<accession>A0A1F6GCM1</accession>
<dbReference type="AlphaFoldDB" id="A0A1F6GCM1"/>
<name>A0A1F6GCM1_9BACT</name>
<evidence type="ECO:0000313" key="2">
    <source>
        <dbReference type="Proteomes" id="UP000178149"/>
    </source>
</evidence>
<sequence length="77" mass="9047">MFNDVKTQKMYEALRKLKGISIEVGGKENMKIVCLSNHNKYPLPVKHPKIKQAMVEKFAKWLEQNNICLRDEFRALL</sequence>
<reference evidence="1 2" key="1">
    <citation type="journal article" date="2016" name="Nat. Commun.">
        <title>Thousands of microbial genomes shed light on interconnected biogeochemical processes in an aquifer system.</title>
        <authorList>
            <person name="Anantharaman K."/>
            <person name="Brown C.T."/>
            <person name="Hug L.A."/>
            <person name="Sharon I."/>
            <person name="Castelle C.J."/>
            <person name="Probst A.J."/>
            <person name="Thomas B.C."/>
            <person name="Singh A."/>
            <person name="Wilkins M.J."/>
            <person name="Karaoz U."/>
            <person name="Brodie E.L."/>
            <person name="Williams K.H."/>
            <person name="Hubbard S.S."/>
            <person name="Banfield J.F."/>
        </authorList>
    </citation>
    <scope>NUCLEOTIDE SEQUENCE [LARGE SCALE GENOMIC DNA]</scope>
</reference>
<comment type="caution">
    <text evidence="1">The sequence shown here is derived from an EMBL/GenBank/DDBJ whole genome shotgun (WGS) entry which is preliminary data.</text>
</comment>
<proteinExistence type="predicted"/>
<evidence type="ECO:0000313" key="1">
    <source>
        <dbReference type="EMBL" id="OGG95863.1"/>
    </source>
</evidence>
<dbReference type="Proteomes" id="UP000178149">
    <property type="component" value="Unassembled WGS sequence"/>
</dbReference>
<organism evidence="1 2">
    <name type="scientific">Candidatus Kuenenbacteria bacterium RBG_16_41_7</name>
    <dbReference type="NCBI Taxonomy" id="1798560"/>
    <lineage>
        <taxon>Bacteria</taxon>
        <taxon>Candidatus Kueneniibacteriota</taxon>
    </lineage>
</organism>
<protein>
    <recommendedName>
        <fullName evidence="3">Type II toxin-antitoxin system HicA family toxin</fullName>
    </recommendedName>
</protein>
<evidence type="ECO:0008006" key="3">
    <source>
        <dbReference type="Google" id="ProtNLM"/>
    </source>
</evidence>
<gene>
    <name evidence="1" type="ORF">A2V95_00110</name>
</gene>
<dbReference type="EMBL" id="MFMV01000019">
    <property type="protein sequence ID" value="OGG95863.1"/>
    <property type="molecule type" value="Genomic_DNA"/>
</dbReference>